<dbReference type="InterPro" id="IPR051606">
    <property type="entry name" value="Polyketide_Oxido-like"/>
</dbReference>
<name>A0A3A3GGN0_PANTH</name>
<accession>A0A3A3GGN0</accession>
<dbReference type="InterPro" id="IPR036291">
    <property type="entry name" value="NAD(P)-bd_dom_sf"/>
</dbReference>
<dbReference type="PANTHER" id="PTHR43355">
    <property type="entry name" value="FLAVIN REDUCTASE (NADPH)"/>
    <property type="match status" value="1"/>
</dbReference>
<dbReference type="SUPFAM" id="SSF51735">
    <property type="entry name" value="NAD(P)-binding Rossmann-fold domains"/>
    <property type="match status" value="1"/>
</dbReference>
<sequence length="213" mass="22974">MNIGIIGATGKAGSRIMAEALERGHQVTAIVRDASKLADLSTPRVLEKDVFQLTADDLRPFDVIVNAFGAAPGSEHLHVEAGRVLIEALKDVPNTRLIVVGGAGSLFADEQGTVRVMDTPDFPADYLPTAQNQGENLEDLRASSINWTFISPSAFFDPEGPRTGKYVTGKDQLLINAAGQSYVSYADYAIAVVDELEQSRHLKQRFTVGSESK</sequence>
<dbReference type="EMBL" id="QYZD01000013">
    <property type="protein sequence ID" value="RJG22908.1"/>
    <property type="molecule type" value="Genomic_DNA"/>
</dbReference>
<reference evidence="2 3" key="1">
    <citation type="submission" date="2018-09" db="EMBL/GenBank/DDBJ databases">
        <title>Paenibacillus SK2017-BO5.</title>
        <authorList>
            <person name="Piskunova J.V."/>
            <person name="Dubiley S.A."/>
            <person name="Severinov K.V."/>
        </authorList>
    </citation>
    <scope>NUCLEOTIDE SEQUENCE [LARGE SCALE GENOMIC DNA]</scope>
    <source>
        <strain evidence="2 3">BO5</strain>
    </source>
</reference>
<dbReference type="Gene3D" id="3.40.50.720">
    <property type="entry name" value="NAD(P)-binding Rossmann-like Domain"/>
    <property type="match status" value="1"/>
</dbReference>
<dbReference type="CDD" id="cd05244">
    <property type="entry name" value="BVR-B_like_SDR_a"/>
    <property type="match status" value="1"/>
</dbReference>
<proteinExistence type="predicted"/>
<dbReference type="AlphaFoldDB" id="A0A3A3GGN0"/>
<protein>
    <submittedName>
        <fullName evidence="2">NAD(P)-dependent oxidoreductase</fullName>
    </submittedName>
</protein>
<gene>
    <name evidence="2" type="ORF">DQX05_15250</name>
</gene>
<evidence type="ECO:0000259" key="1">
    <source>
        <dbReference type="Pfam" id="PF13460"/>
    </source>
</evidence>
<dbReference type="GO" id="GO:0016646">
    <property type="term" value="F:oxidoreductase activity, acting on the CH-NH group of donors, NAD or NADP as acceptor"/>
    <property type="evidence" value="ECO:0007669"/>
    <property type="project" value="TreeGrafter"/>
</dbReference>
<dbReference type="Proteomes" id="UP000266177">
    <property type="component" value="Unassembled WGS sequence"/>
</dbReference>
<comment type="caution">
    <text evidence="2">The sequence shown here is derived from an EMBL/GenBank/DDBJ whole genome shotgun (WGS) entry which is preliminary data.</text>
</comment>
<evidence type="ECO:0000313" key="2">
    <source>
        <dbReference type="EMBL" id="RJG22908.1"/>
    </source>
</evidence>
<dbReference type="Pfam" id="PF13460">
    <property type="entry name" value="NAD_binding_10"/>
    <property type="match status" value="1"/>
</dbReference>
<evidence type="ECO:0000313" key="3">
    <source>
        <dbReference type="Proteomes" id="UP000266177"/>
    </source>
</evidence>
<dbReference type="InterPro" id="IPR016040">
    <property type="entry name" value="NAD(P)-bd_dom"/>
</dbReference>
<organism evidence="2 3">
    <name type="scientific">Paenibacillus thiaminolyticus</name>
    <name type="common">Bacillus thiaminolyticus</name>
    <dbReference type="NCBI Taxonomy" id="49283"/>
    <lineage>
        <taxon>Bacteria</taxon>
        <taxon>Bacillati</taxon>
        <taxon>Bacillota</taxon>
        <taxon>Bacilli</taxon>
        <taxon>Bacillales</taxon>
        <taxon>Paenibacillaceae</taxon>
        <taxon>Paenibacillus</taxon>
    </lineage>
</organism>
<feature type="domain" description="NAD(P)-binding" evidence="1">
    <location>
        <begin position="7"/>
        <end position="197"/>
    </location>
</feature>
<dbReference type="RefSeq" id="WP_119794431.1">
    <property type="nucleotide sequence ID" value="NZ_QYZD01000013.1"/>
</dbReference>
<dbReference type="OrthoDB" id="9785372at2"/>
<dbReference type="PANTHER" id="PTHR43355:SF2">
    <property type="entry name" value="FLAVIN REDUCTASE (NADPH)"/>
    <property type="match status" value="1"/>
</dbReference>